<feature type="non-terminal residue" evidence="3">
    <location>
        <position position="1"/>
    </location>
</feature>
<dbReference type="AlphaFoldDB" id="A0A2J8L9R4"/>
<evidence type="ECO:0000313" key="3">
    <source>
        <dbReference type="EMBL" id="PNI44023.1"/>
    </source>
</evidence>
<feature type="domain" description="Thioredoxin" evidence="2">
    <location>
        <begin position="35"/>
        <end position="147"/>
    </location>
</feature>
<dbReference type="PROSITE" id="PS51352">
    <property type="entry name" value="THIOREDOXIN_2"/>
    <property type="match status" value="1"/>
</dbReference>
<gene>
    <name evidence="3" type="ORF">CK820_G0031136</name>
</gene>
<name>A0A2J8L9R4_PANTR</name>
<sequence length="147" mass="16633">RPELLCGALALGCALLLALKFTCSRAKDVIIPAKPPVSFFSPRSPVLDLFQGQLDYAEYVRRDSEVVLLFFYAPWCGQSIAARAEIEQAASRLSDQVLFVAINCWWNQGKCRKQKHFFYFPVIYLYHRSLEYSGTLSSVAHPSLLVI</sequence>
<dbReference type="InterPro" id="IPR036249">
    <property type="entry name" value="Thioredoxin-like_sf"/>
</dbReference>
<evidence type="ECO:0000256" key="1">
    <source>
        <dbReference type="SAM" id="SignalP"/>
    </source>
</evidence>
<dbReference type="Proteomes" id="UP000236370">
    <property type="component" value="Unassembled WGS sequence"/>
</dbReference>
<keyword evidence="1" id="KW-0732">Signal</keyword>
<dbReference type="EMBL" id="NBAG03000299">
    <property type="protein sequence ID" value="PNI44023.1"/>
    <property type="molecule type" value="Genomic_DNA"/>
</dbReference>
<organism evidence="3 4">
    <name type="scientific">Pan troglodytes</name>
    <name type="common">Chimpanzee</name>
    <dbReference type="NCBI Taxonomy" id="9598"/>
    <lineage>
        <taxon>Eukaryota</taxon>
        <taxon>Metazoa</taxon>
        <taxon>Chordata</taxon>
        <taxon>Craniata</taxon>
        <taxon>Vertebrata</taxon>
        <taxon>Euteleostomi</taxon>
        <taxon>Mammalia</taxon>
        <taxon>Eutheria</taxon>
        <taxon>Euarchontoglires</taxon>
        <taxon>Primates</taxon>
        <taxon>Haplorrhini</taxon>
        <taxon>Catarrhini</taxon>
        <taxon>Hominidae</taxon>
        <taxon>Pan</taxon>
    </lineage>
</organism>
<feature type="chain" id="PRO_5014418231" evidence="1">
    <location>
        <begin position="27"/>
        <end position="147"/>
    </location>
</feature>
<dbReference type="InterPro" id="IPR013766">
    <property type="entry name" value="Thioredoxin_domain"/>
</dbReference>
<protein>
    <submittedName>
        <fullName evidence="3">TXNDC11 isoform 5</fullName>
    </submittedName>
</protein>
<accession>A0A2J8L9R4</accession>
<dbReference type="InterPro" id="IPR052792">
    <property type="entry name" value="Thioredoxin_dom-contain_11"/>
</dbReference>
<proteinExistence type="predicted"/>
<feature type="signal peptide" evidence="1">
    <location>
        <begin position="1"/>
        <end position="26"/>
    </location>
</feature>
<evidence type="ECO:0000259" key="2">
    <source>
        <dbReference type="PROSITE" id="PS51352"/>
    </source>
</evidence>
<evidence type="ECO:0000313" key="4">
    <source>
        <dbReference type="Proteomes" id="UP000236370"/>
    </source>
</evidence>
<dbReference type="SUPFAM" id="SSF52833">
    <property type="entry name" value="Thioredoxin-like"/>
    <property type="match status" value="1"/>
</dbReference>
<dbReference type="PANTHER" id="PTHR46497">
    <property type="entry name" value="THIOREDOXIN DOMAIN-CONTAINING PROTEIN 11"/>
    <property type="match status" value="1"/>
</dbReference>
<dbReference type="Gene3D" id="3.40.30.10">
    <property type="entry name" value="Glutaredoxin"/>
    <property type="match status" value="1"/>
</dbReference>
<dbReference type="Pfam" id="PF00085">
    <property type="entry name" value="Thioredoxin"/>
    <property type="match status" value="1"/>
</dbReference>
<dbReference type="PANTHER" id="PTHR46497:SF1">
    <property type="entry name" value="THIOREDOXIN DOMAIN-CONTAINING PROTEIN 11"/>
    <property type="match status" value="1"/>
</dbReference>
<comment type="caution">
    <text evidence="3">The sequence shown here is derived from an EMBL/GenBank/DDBJ whole genome shotgun (WGS) entry which is preliminary data.</text>
</comment>
<reference evidence="3 4" key="1">
    <citation type="submission" date="2017-12" db="EMBL/GenBank/DDBJ databases">
        <title>High-resolution comparative analysis of great ape genomes.</title>
        <authorList>
            <person name="Pollen A."/>
            <person name="Hastie A."/>
            <person name="Hormozdiari F."/>
            <person name="Dougherty M."/>
            <person name="Liu R."/>
            <person name="Chaisson M."/>
            <person name="Hoppe E."/>
            <person name="Hill C."/>
            <person name="Pang A."/>
            <person name="Hillier L."/>
            <person name="Baker C."/>
            <person name="Armstrong J."/>
            <person name="Shendure J."/>
            <person name="Paten B."/>
            <person name="Wilson R."/>
            <person name="Chao H."/>
            <person name="Schneider V."/>
            <person name="Ventura M."/>
            <person name="Kronenberg Z."/>
            <person name="Murali S."/>
            <person name="Gordon D."/>
            <person name="Cantsilieris S."/>
            <person name="Munson K."/>
            <person name="Nelson B."/>
            <person name="Raja A."/>
            <person name="Underwood J."/>
            <person name="Diekhans M."/>
            <person name="Fiddes I."/>
            <person name="Haussler D."/>
            <person name="Eichler E."/>
        </authorList>
    </citation>
    <scope>NUCLEOTIDE SEQUENCE [LARGE SCALE GENOMIC DNA]</scope>
    <source>
        <strain evidence="3">Yerkes chimp pedigree #C0471</strain>
    </source>
</reference>